<dbReference type="Pfam" id="PF00691">
    <property type="entry name" value="OmpA"/>
    <property type="match status" value="1"/>
</dbReference>
<dbReference type="PANTHER" id="PTHR34819:SF3">
    <property type="entry name" value="CELL SURFACE PROTEIN"/>
    <property type="match status" value="1"/>
</dbReference>
<dbReference type="InterPro" id="IPR048834">
    <property type="entry name" value="SpaA_pre-album"/>
</dbReference>
<evidence type="ECO:0000313" key="5">
    <source>
        <dbReference type="EMBL" id="MFC5569049.1"/>
    </source>
</evidence>
<comment type="subcellular location">
    <subcellularLocation>
        <location evidence="1">Membrane</location>
    </subcellularLocation>
</comment>
<dbReference type="Gene3D" id="3.30.1330.60">
    <property type="entry name" value="OmpA-like domain"/>
    <property type="match status" value="2"/>
</dbReference>
<dbReference type="Gene3D" id="2.60.40.740">
    <property type="match status" value="2"/>
</dbReference>
<dbReference type="PROSITE" id="PS51123">
    <property type="entry name" value="OMPA_2"/>
    <property type="match status" value="1"/>
</dbReference>
<dbReference type="InterPro" id="IPR055354">
    <property type="entry name" value="DUF7507"/>
</dbReference>
<keyword evidence="6" id="KW-1185">Reference proteome</keyword>
<dbReference type="RefSeq" id="WP_386752887.1">
    <property type="nucleotide sequence ID" value="NZ_JBHSNM010000001.1"/>
</dbReference>
<dbReference type="InterPro" id="IPR006665">
    <property type="entry name" value="OmpA-like"/>
</dbReference>
<dbReference type="SUPFAM" id="SSF103088">
    <property type="entry name" value="OmpA-like"/>
    <property type="match status" value="2"/>
</dbReference>
<evidence type="ECO:0000313" key="6">
    <source>
        <dbReference type="Proteomes" id="UP001596036"/>
    </source>
</evidence>
<gene>
    <name evidence="5" type="ORF">ACFPN1_03080</name>
</gene>
<evidence type="ECO:0000256" key="3">
    <source>
        <dbReference type="PROSITE-ProRule" id="PRU00473"/>
    </source>
</evidence>
<dbReference type="InterPro" id="IPR006664">
    <property type="entry name" value="OMP_bac"/>
</dbReference>
<dbReference type="NCBIfam" id="TIGR01451">
    <property type="entry name" value="B_ant_repeat"/>
    <property type="match status" value="3"/>
</dbReference>
<dbReference type="InterPro" id="IPR047589">
    <property type="entry name" value="DUF11_rpt"/>
</dbReference>
<dbReference type="SUPFAM" id="SSF141072">
    <property type="entry name" value="CalX-like"/>
    <property type="match status" value="1"/>
</dbReference>
<dbReference type="InterPro" id="IPR051172">
    <property type="entry name" value="Chlamydia_OmcB"/>
</dbReference>
<comment type="caution">
    <text evidence="5">The sequence shown here is derived from an EMBL/GenBank/DDBJ whole genome shotgun (WGS) entry which is preliminary data.</text>
</comment>
<dbReference type="PRINTS" id="PR01021">
    <property type="entry name" value="OMPADOMAIN"/>
</dbReference>
<dbReference type="Pfam" id="PF24346">
    <property type="entry name" value="DUF7507"/>
    <property type="match status" value="12"/>
</dbReference>
<sequence>MCLLNGETVNWSVSHLGRQSNTVGDAMEFRIGTQAIARMTTSSNGSVRTIVPSLGTANTPVLAGDGTSGNGWVDYSGTFAYNGTSGTVDLGFEAISAAGGNANLGNYIDSIQVTLRPFVEFAQTTYLQTEDKPAVNVPQLRLAGTVPAGGMNVRVTITGGTATLGADYLTPGNAASFDVFIPAGTYDDTLFDLPVTLVDDGLGDPGETITFELEPTDTADPYNVASLRTCGGTPQRAATTTINEAEPVLPRLQLNKALASARVAVSDQFTLRIVGTNGVQTTTTGTGSTVGNGSIQVAPAAVGTTYTVREIMATGSTSALTAYAPSISCTNTTPQSTTVLPSGAGSSFDLTIAAGDNISCTLTNRATTAPSGLRVVKSVTSGSFYDSVGDTATYSYVVTNTGSTALSTLAVTDNKIATVNCGGVTALAAGASVTCTGTYTVTQADVDATIVTNIVRATARNPSNQTLTATDDAVISLAVPTWTLDKRALSPTYAAVGDTVDYEYVLTNTGNVAINAIAIADDKIATVTCPVTTLAAGASTTCTASYMVTQADVDAGSVTNVATATGSPTGGTLSTLRDQATVTGPAAAPALTLSKTVTSGSPYDAVGDTVDYRYVVTNTGNVTISALSVTDDRIATVTCPVTSLAPGASTTCTATYTVTQANLNAGSVTNNATATGTPARGTLTPATASAVATGTGLPSLALDKTIKSGSPYAAVGAVVSYRYAVTNTGNVTINALVVTDDKIATVTCPVTTLAPGASTSCTGSYTVTQADLDAGSVTNNASATGTPAQGTLTPATDSAVATATAQPSLSLVKTAVAGAPYGNVGDVVGYQYVVTNTGNVTISALAVGDDKIATVACPVTTLAPGASTTCTASYTVAQADLDAGSVTNTATATGSPARGTLAPATDSATVNSVATPALTLDKSIALGSPYNEVGDLISYRYVVTNTGRITINALTVTDDKIATVTCPATTLAPGASTTCAGTYTVTQADLDAGSVTNNASATGTPRQGSLVPATDSAVATATANPSLTLVKRVASGNPYAAVGDPVGYTYEVTNTGNVTITALVVTDDKIATVSCPVTSLAPGARTTCTASYTIVQADLDAGSVTNTATANGTPASGSLSPATDSAVATSSATPSLTLVKTAVAGDPYDAVGDVVDYTYLVTNPSAITITALTVSDDKIAMVSCPVTTLAPGASTTCTGSYTITQADLDAGSVTNTAIANGTPASGTLVPGRDVETVAATASPALTLVKTAVSGVPYDSVGDVIGYTYVVTNTGNITINDLVVDDDRILAVSCPVTSLAPGASTTCTASYTVTQADLDAGSVTNRATATGSPPALTPPTAVETVDADASPSLTLDKTAVSGVPYDAVGDVVAYTYVVTNTGNVTIDALGVSDDKIAAVTCPVTTLAPGAGTTCTATYTVTQADLDAGSVTNNASATGTPAQGVLTPATDAETVVATTTPALTLDKSAASGTPYDAVGDVVTYDYLVTNTGNITISALVVSDDRIATVTCPVTTLAPGASTTCTASYTIAQADLDAGSVTNNASATGTPASGSLSPATDSVTVNATTTPALTLDKSAVSGVPYTAVGDVVTYDYVVTNTGNVTISALAVSDDRIATVTCPVTTLAPGASTTCTAAYTITQADLDAGSVTNNASATGTPASGTLAPATDSVTVGARALVQYAKTANTPGPVAVGDTIGFALTVTVAYAPTTSAVILTDTLGPGLTFNAVTTPGAFTCTATGNVLTCTLPAGQAPGTYTVGYSATVDATATGTVDNAVTGASGDPQDPAPTCGGTCTTATPVAPPAVRYAKVADTAGPVRVGDVITYTLTATVSQSQTTAVTTLTDTLGTGLAFGAVTDAGVYTCSATATVLTCTLPAGTVPGTYPVVYTATVTNQAPGGGTVDNAVTGRSADPSNPPTCEGTCTVQVTVIAAEVDVVKTSDPAPGTELEVGQGLTYTLTATVSGAALNGDVVLTDTPDAGLTIGTLPAGCVQGGGVITCTLPAGTAPGTYTFTYPATINDQAGATVGNAVTATSNGNLIVVTCASCATQHVVAASDLRIAKVAAVRQAHVGDLVRYTLTVQNLGNGRLRNGTIVDTPPAGFTYVAGSLVVDDEDDAGTAEGAGPVRFGGLDIAGHGTATLVYLVRVGAGVRPGVHENSAQAFSPTTGEPISNIATARVEIVADPLVDDSLVFGTVFNDCNGDGTQTPPDERGIPGVRIVSVEGLVAETDRYGRYHLAGIPGGPWERGRNFILKVDPATLPANAEFTTDNPLLKRITPGVPVRFDWGVKRCVKEIQELQLGTVLFAPGSAQIREQHLPVVEQMAATVNAHGGGEVVIAADGEGEALALARANAVRDALVAQLEPNVATQLSVSVRTDVNAPQTLVTGVGEGGWVLGTVLFDTGEAAIRPEFNGLLDQIATLLQQHQGGVVTIVGHTDVRGAHAYNTALGLQRAQAVQEALMQRLPAEMRDMVRVEASEDPDAPVDHAEREQD</sequence>
<organism evidence="5 6">
    <name type="scientific">Lysobacter yangpyeongensis</name>
    <dbReference type="NCBI Taxonomy" id="346182"/>
    <lineage>
        <taxon>Bacteria</taxon>
        <taxon>Pseudomonadati</taxon>
        <taxon>Pseudomonadota</taxon>
        <taxon>Gammaproteobacteria</taxon>
        <taxon>Lysobacterales</taxon>
        <taxon>Lysobacteraceae</taxon>
        <taxon>Lysobacter</taxon>
    </lineage>
</organism>
<accession>A0ABW0SJC4</accession>
<feature type="domain" description="OmpA-like" evidence="4">
    <location>
        <begin position="2388"/>
        <end position="2489"/>
    </location>
</feature>
<dbReference type="InterPro" id="IPR038081">
    <property type="entry name" value="CalX-like_sf"/>
</dbReference>
<reference evidence="6" key="1">
    <citation type="journal article" date="2019" name="Int. J. Syst. Evol. Microbiol.">
        <title>The Global Catalogue of Microorganisms (GCM) 10K type strain sequencing project: providing services to taxonomists for standard genome sequencing and annotation.</title>
        <authorList>
            <consortium name="The Broad Institute Genomics Platform"/>
            <consortium name="The Broad Institute Genome Sequencing Center for Infectious Disease"/>
            <person name="Wu L."/>
            <person name="Ma J."/>
        </authorList>
    </citation>
    <scope>NUCLEOTIDE SEQUENCE [LARGE SCALE GENOMIC DNA]</scope>
    <source>
        <strain evidence="6">KACC 11407</strain>
    </source>
</reference>
<name>A0ABW0SJC4_9GAMM</name>
<evidence type="ECO:0000259" key="4">
    <source>
        <dbReference type="PROSITE" id="PS51123"/>
    </source>
</evidence>
<evidence type="ECO:0000256" key="2">
    <source>
        <dbReference type="ARBA" id="ARBA00023136"/>
    </source>
</evidence>
<dbReference type="EMBL" id="JBHSNM010000001">
    <property type="protein sequence ID" value="MFC5569049.1"/>
    <property type="molecule type" value="Genomic_DNA"/>
</dbReference>
<evidence type="ECO:0000256" key="1">
    <source>
        <dbReference type="ARBA" id="ARBA00004370"/>
    </source>
</evidence>
<dbReference type="CDD" id="cd07185">
    <property type="entry name" value="OmpA_C-like"/>
    <property type="match status" value="1"/>
</dbReference>
<dbReference type="Pfam" id="PF20674">
    <property type="entry name" value="SpaA_3"/>
    <property type="match status" value="1"/>
</dbReference>
<dbReference type="PANTHER" id="PTHR34819">
    <property type="entry name" value="LARGE CYSTEINE-RICH PERIPLASMIC PROTEIN OMCB"/>
    <property type="match status" value="1"/>
</dbReference>
<protein>
    <submittedName>
        <fullName evidence="5">OmpA family protein</fullName>
    </submittedName>
</protein>
<dbReference type="Pfam" id="PF01345">
    <property type="entry name" value="DUF11"/>
    <property type="match status" value="2"/>
</dbReference>
<dbReference type="Proteomes" id="UP001596036">
    <property type="component" value="Unassembled WGS sequence"/>
</dbReference>
<proteinExistence type="predicted"/>
<dbReference type="InterPro" id="IPR036737">
    <property type="entry name" value="OmpA-like_sf"/>
</dbReference>
<dbReference type="InterPro" id="IPR001434">
    <property type="entry name" value="OmcB-like_DUF11"/>
</dbReference>
<keyword evidence="2 3" id="KW-0472">Membrane</keyword>